<dbReference type="CDD" id="cd09218">
    <property type="entry name" value="TLP-PA"/>
    <property type="match status" value="1"/>
</dbReference>
<dbReference type="GO" id="GO:0005576">
    <property type="term" value="C:extracellular region"/>
    <property type="evidence" value="ECO:0007669"/>
    <property type="project" value="UniProtKB-SubCell"/>
</dbReference>
<evidence type="ECO:0000256" key="22">
    <source>
        <dbReference type="SAM" id="Phobius"/>
    </source>
</evidence>
<evidence type="ECO:0000256" key="20">
    <source>
        <dbReference type="ARBA" id="ARBA00047899"/>
    </source>
</evidence>
<dbReference type="InterPro" id="IPR011009">
    <property type="entry name" value="Kinase-like_dom_sf"/>
</dbReference>
<keyword evidence="12" id="KW-0547">Nucleotide-binding</keyword>
<dbReference type="PANTHER" id="PTHR47976:SF121">
    <property type="entry name" value="MALECTIN_RECEPTOR-LIKE KINASE FAMILY PROTEIN"/>
    <property type="match status" value="1"/>
</dbReference>
<evidence type="ECO:0000256" key="21">
    <source>
        <dbReference type="ARBA" id="ARBA00048679"/>
    </source>
</evidence>
<evidence type="ECO:0000256" key="14">
    <source>
        <dbReference type="ARBA" id="ARBA00022840"/>
    </source>
</evidence>
<dbReference type="PROSITE" id="PS00108">
    <property type="entry name" value="PROTEIN_KINASE_ST"/>
    <property type="match status" value="1"/>
</dbReference>
<dbReference type="GO" id="GO:0004674">
    <property type="term" value="F:protein serine/threonine kinase activity"/>
    <property type="evidence" value="ECO:0007669"/>
    <property type="project" value="UniProtKB-KW"/>
</dbReference>
<accession>A0AAN9HP04</accession>
<dbReference type="Proteomes" id="UP001372338">
    <property type="component" value="Unassembled WGS sequence"/>
</dbReference>
<dbReference type="SMART" id="SM00220">
    <property type="entry name" value="S_TKc"/>
    <property type="match status" value="1"/>
</dbReference>
<keyword evidence="9 22" id="KW-0812">Transmembrane</keyword>
<dbReference type="Gene3D" id="3.30.200.20">
    <property type="entry name" value="Phosphorylase Kinase, domain 1"/>
    <property type="match status" value="1"/>
</dbReference>
<feature type="transmembrane region" description="Helical" evidence="22">
    <location>
        <begin position="73"/>
        <end position="96"/>
    </location>
</feature>
<dbReference type="PROSITE" id="PS50927">
    <property type="entry name" value="BULB_LECTIN"/>
    <property type="match status" value="1"/>
</dbReference>
<comment type="similarity">
    <text evidence="3">Belongs to the thaumatin family.</text>
</comment>
<dbReference type="FunFam" id="2.60.110.10:FF:000002">
    <property type="entry name" value="Thaumatin-like protein 1a"/>
    <property type="match status" value="1"/>
</dbReference>
<dbReference type="InterPro" id="IPR008271">
    <property type="entry name" value="Ser/Thr_kinase_AS"/>
</dbReference>
<feature type="domain" description="Bulb-type lectin" evidence="24">
    <location>
        <begin position="318"/>
        <end position="446"/>
    </location>
</feature>
<keyword evidence="26" id="KW-1185">Reference proteome</keyword>
<dbReference type="InterPro" id="IPR001480">
    <property type="entry name" value="Bulb-type_lectin_dom"/>
</dbReference>
<protein>
    <recommendedName>
        <fullName evidence="4">non-specific serine/threonine protein kinase</fullName>
        <ecNumber evidence="4">2.7.11.1</ecNumber>
    </recommendedName>
</protein>
<dbReference type="Gene3D" id="1.10.510.10">
    <property type="entry name" value="Transferase(Phosphotransferase) domain 1"/>
    <property type="match status" value="1"/>
</dbReference>
<comment type="subcellular location">
    <subcellularLocation>
        <location evidence="1">Membrane</location>
        <topology evidence="1">Single-pass type I membrane protein</topology>
    </subcellularLocation>
    <subcellularLocation>
        <location evidence="2">Secreted</location>
    </subcellularLocation>
</comment>
<evidence type="ECO:0000256" key="18">
    <source>
        <dbReference type="ARBA" id="ARBA00023170"/>
    </source>
</evidence>
<evidence type="ECO:0000313" key="26">
    <source>
        <dbReference type="Proteomes" id="UP001372338"/>
    </source>
</evidence>
<keyword evidence="13" id="KW-0418">Kinase</keyword>
<feature type="transmembrane region" description="Helical" evidence="22">
    <location>
        <begin position="749"/>
        <end position="777"/>
    </location>
</feature>
<comment type="caution">
    <text evidence="25">The sequence shown here is derived from an EMBL/GenBank/DDBJ whole genome shotgun (WGS) entry which is preliminary data.</text>
</comment>
<dbReference type="SUPFAM" id="SSF49870">
    <property type="entry name" value="Osmotin, thaumatin-like protein"/>
    <property type="match status" value="1"/>
</dbReference>
<dbReference type="InterPro" id="IPR037176">
    <property type="entry name" value="Osmotin/thaumatin-like_sf"/>
</dbReference>
<evidence type="ECO:0000256" key="15">
    <source>
        <dbReference type="ARBA" id="ARBA00022989"/>
    </source>
</evidence>
<dbReference type="GO" id="GO:0005524">
    <property type="term" value="F:ATP binding"/>
    <property type="evidence" value="ECO:0007669"/>
    <property type="project" value="UniProtKB-KW"/>
</dbReference>
<dbReference type="Pfam" id="PF00314">
    <property type="entry name" value="Thaumatin"/>
    <property type="match status" value="1"/>
</dbReference>
<evidence type="ECO:0000256" key="17">
    <source>
        <dbReference type="ARBA" id="ARBA00023157"/>
    </source>
</evidence>
<evidence type="ECO:0000256" key="19">
    <source>
        <dbReference type="ARBA" id="ARBA00023180"/>
    </source>
</evidence>
<keyword evidence="19" id="KW-0325">Glycoprotein</keyword>
<name>A0AAN9HP04_CROPI</name>
<evidence type="ECO:0000259" key="24">
    <source>
        <dbReference type="PROSITE" id="PS50927"/>
    </source>
</evidence>
<dbReference type="InterPro" id="IPR000719">
    <property type="entry name" value="Prot_kinase_dom"/>
</dbReference>
<evidence type="ECO:0000256" key="16">
    <source>
        <dbReference type="ARBA" id="ARBA00023136"/>
    </source>
</evidence>
<comment type="catalytic activity">
    <reaction evidence="21">
        <text>L-seryl-[protein] + ATP = O-phospho-L-seryl-[protein] + ADP + H(+)</text>
        <dbReference type="Rhea" id="RHEA:17989"/>
        <dbReference type="Rhea" id="RHEA-COMP:9863"/>
        <dbReference type="Rhea" id="RHEA-COMP:11604"/>
        <dbReference type="ChEBI" id="CHEBI:15378"/>
        <dbReference type="ChEBI" id="CHEBI:29999"/>
        <dbReference type="ChEBI" id="CHEBI:30616"/>
        <dbReference type="ChEBI" id="CHEBI:83421"/>
        <dbReference type="ChEBI" id="CHEBI:456216"/>
        <dbReference type="EC" id="2.7.11.1"/>
    </reaction>
</comment>
<dbReference type="InterPro" id="IPR051343">
    <property type="entry name" value="G-type_lectin_kinases/EP1-like"/>
</dbReference>
<dbReference type="FunFam" id="3.30.200.20:FF:000059">
    <property type="entry name" value="S-receptor-like serine/threonine-protein kinase"/>
    <property type="match status" value="1"/>
</dbReference>
<keyword evidence="15 22" id="KW-1133">Transmembrane helix</keyword>
<dbReference type="PANTHER" id="PTHR47976">
    <property type="entry name" value="G-TYPE LECTIN S-RECEPTOR-LIKE SERINE/THREONINE-PROTEIN KINASE SD2-5"/>
    <property type="match status" value="1"/>
</dbReference>
<evidence type="ECO:0000256" key="11">
    <source>
        <dbReference type="ARBA" id="ARBA00022734"/>
    </source>
</evidence>
<gene>
    <name evidence="25" type="ORF">RIF29_38682</name>
</gene>
<evidence type="ECO:0000259" key="23">
    <source>
        <dbReference type="PROSITE" id="PS50011"/>
    </source>
</evidence>
<dbReference type="InterPro" id="IPR036426">
    <property type="entry name" value="Bulb-type_lectin_dom_sf"/>
</dbReference>
<keyword evidence="17" id="KW-1015">Disulfide bond</keyword>
<dbReference type="Pfam" id="PF01453">
    <property type="entry name" value="B_lectin"/>
    <property type="match status" value="1"/>
</dbReference>
<keyword evidence="10" id="KW-0732">Signal</keyword>
<evidence type="ECO:0000256" key="10">
    <source>
        <dbReference type="ARBA" id="ARBA00022729"/>
    </source>
</evidence>
<evidence type="ECO:0000256" key="3">
    <source>
        <dbReference type="ARBA" id="ARBA00010607"/>
    </source>
</evidence>
<dbReference type="EC" id="2.7.11.1" evidence="4"/>
<dbReference type="AlphaFoldDB" id="A0AAN9HP04"/>
<evidence type="ECO:0000256" key="8">
    <source>
        <dbReference type="ARBA" id="ARBA00022679"/>
    </source>
</evidence>
<dbReference type="PROSITE" id="PS50011">
    <property type="entry name" value="PROTEIN_KINASE_DOM"/>
    <property type="match status" value="1"/>
</dbReference>
<evidence type="ECO:0000256" key="1">
    <source>
        <dbReference type="ARBA" id="ARBA00004479"/>
    </source>
</evidence>
<dbReference type="Gene3D" id="2.90.10.10">
    <property type="entry name" value="Bulb-type lectin domain"/>
    <property type="match status" value="2"/>
</dbReference>
<evidence type="ECO:0000313" key="25">
    <source>
        <dbReference type="EMBL" id="KAK7243869.1"/>
    </source>
</evidence>
<dbReference type="FunFam" id="1.10.510.10:FF:000237">
    <property type="entry name" value="G-type lectin S-receptor-like serine/threonine-protein kinase"/>
    <property type="match status" value="1"/>
</dbReference>
<dbReference type="SUPFAM" id="SSF56112">
    <property type="entry name" value="Protein kinase-like (PK-like)"/>
    <property type="match status" value="1"/>
</dbReference>
<feature type="transmembrane region" description="Helical" evidence="22">
    <location>
        <begin position="44"/>
        <end position="66"/>
    </location>
</feature>
<dbReference type="GO" id="GO:0030246">
    <property type="term" value="F:carbohydrate binding"/>
    <property type="evidence" value="ECO:0007669"/>
    <property type="project" value="UniProtKB-KW"/>
</dbReference>
<dbReference type="PRINTS" id="PR00347">
    <property type="entry name" value="THAUMATIN"/>
</dbReference>
<dbReference type="CDD" id="cd14066">
    <property type="entry name" value="STKc_IRAK"/>
    <property type="match status" value="1"/>
</dbReference>
<dbReference type="Pfam" id="PF00069">
    <property type="entry name" value="Pkinase"/>
    <property type="match status" value="1"/>
</dbReference>
<keyword evidence="7" id="KW-0245">EGF-like domain</keyword>
<feature type="domain" description="Protein kinase" evidence="23">
    <location>
        <begin position="810"/>
        <end position="1091"/>
    </location>
</feature>
<keyword evidence="5" id="KW-0964">Secreted</keyword>
<evidence type="ECO:0000256" key="6">
    <source>
        <dbReference type="ARBA" id="ARBA00022527"/>
    </source>
</evidence>
<keyword evidence="8" id="KW-0808">Transferase</keyword>
<evidence type="ECO:0000256" key="13">
    <source>
        <dbReference type="ARBA" id="ARBA00022777"/>
    </source>
</evidence>
<keyword evidence="6" id="KW-0723">Serine/threonine-protein kinase</keyword>
<dbReference type="SUPFAM" id="SSF51110">
    <property type="entry name" value="alpha-D-mannose-specific plant lectins"/>
    <property type="match status" value="1"/>
</dbReference>
<dbReference type="EMBL" id="JAYWIO010000008">
    <property type="protein sequence ID" value="KAK7243869.1"/>
    <property type="molecule type" value="Genomic_DNA"/>
</dbReference>
<evidence type="ECO:0000256" key="12">
    <source>
        <dbReference type="ARBA" id="ARBA00022741"/>
    </source>
</evidence>
<keyword evidence="18" id="KW-0675">Receptor</keyword>
<dbReference type="Gene3D" id="2.60.110.10">
    <property type="entry name" value="Thaumatin"/>
    <property type="match status" value="1"/>
</dbReference>
<dbReference type="PROSITE" id="PS51367">
    <property type="entry name" value="THAUMATIN_2"/>
    <property type="match status" value="1"/>
</dbReference>
<evidence type="ECO:0000256" key="5">
    <source>
        <dbReference type="ARBA" id="ARBA00022525"/>
    </source>
</evidence>
<keyword evidence="16 22" id="KW-0472">Membrane</keyword>
<evidence type="ECO:0000256" key="4">
    <source>
        <dbReference type="ARBA" id="ARBA00012513"/>
    </source>
</evidence>
<comment type="catalytic activity">
    <reaction evidence="20">
        <text>L-threonyl-[protein] + ATP = O-phospho-L-threonyl-[protein] + ADP + H(+)</text>
        <dbReference type="Rhea" id="RHEA:46608"/>
        <dbReference type="Rhea" id="RHEA-COMP:11060"/>
        <dbReference type="Rhea" id="RHEA-COMP:11605"/>
        <dbReference type="ChEBI" id="CHEBI:15378"/>
        <dbReference type="ChEBI" id="CHEBI:30013"/>
        <dbReference type="ChEBI" id="CHEBI:30616"/>
        <dbReference type="ChEBI" id="CHEBI:61977"/>
        <dbReference type="ChEBI" id="CHEBI:456216"/>
        <dbReference type="EC" id="2.7.11.1"/>
    </reaction>
</comment>
<evidence type="ECO:0000256" key="9">
    <source>
        <dbReference type="ARBA" id="ARBA00022692"/>
    </source>
</evidence>
<dbReference type="CDD" id="cd00028">
    <property type="entry name" value="B_lectin"/>
    <property type="match status" value="1"/>
</dbReference>
<dbReference type="GO" id="GO:0016020">
    <property type="term" value="C:membrane"/>
    <property type="evidence" value="ECO:0007669"/>
    <property type="project" value="UniProtKB-SubCell"/>
</dbReference>
<dbReference type="FunFam" id="2.90.10.10:FF:000006">
    <property type="entry name" value="Serine/threonine-protein kinase"/>
    <property type="match status" value="1"/>
</dbReference>
<dbReference type="InterPro" id="IPR001938">
    <property type="entry name" value="Thaumatin"/>
</dbReference>
<evidence type="ECO:0000256" key="7">
    <source>
        <dbReference type="ARBA" id="ARBA00022536"/>
    </source>
</evidence>
<keyword evidence="14" id="KW-0067">ATP-binding</keyword>
<keyword evidence="11" id="KW-0430">Lectin</keyword>
<dbReference type="SMART" id="SM00108">
    <property type="entry name" value="B_lectin"/>
    <property type="match status" value="1"/>
</dbReference>
<sequence length="1097" mass="121819">MNGHLITVNFGTDLQIATRANKSDVQIHENREEPTPSSPSSFSFLLQLPAAIFCSLKTICVSFDIIYMDQPTLLFSLFLILHFSVSGVISTTFTLVNQCNHTVWPATATNAPSSSTTGFALESGDSINITGPSTWNGRLWARTLCTTVSTTNTSTFSCIAGDCGTGKVECSGNGATPPVTLAEFSLGSTTGRDFFDISLVDGFNVPMLVVPRGSSRDNCSSTGCPNDVNAVCPEELKVKSVDDNKKVVACNGACTVFKTSQYCCTGNNSTTCKPTNYSQVFKRACPQAYSYPLDDQTSTFTCSAADYNIIFCPVSNNASLGSQNEGVSVGESLTAGNGTTRWLSPLGDFALGFYQLPNELFLLAIWYDKIPNKTIIWYANGDNPTPKGSRLELNDSYGLVLSSPQGSELWRSSDFTSGTIYSGLINDDGNFQLRDQNVVTLWDSFSHPTDTLVPNQTMELNSNLSSRQGELNFSRGRFRIHLQNDGNFVLNLINLPSNYSYEPYYNTGTADANNLTNTGLRVVFDKSGHLYILKKSGEKFPIAKTNGTFSSDLFYHRAIINYDGVFTVEYHPRDPKNGQSWVVAETIPENICSYSTFTNGEGVCGFNSICTLTDDKRPMCNCPEGYSLIDSNDTYGGCIPNFQVICQADGQLGPQDDLYIMKELPNTDWPKSDYEIISPCSLQDCNKSCLQDCLCAMVSFNESSCWKKKLPLSFGRNGQGVNVTSIIKLMKSNYPLSSIPNTKKDHATLITVISVLLGISVFVILMLVGAMSFGFFYNRNKYKSISTTNKSVIERNLRNFTFKELVEATSNFREELGRGSCSIVYKGTIEMTSVAIKKLDKLFQESDKEFKTEVNVIGQTHHRNLVRLIGYCNEGQHRILVYEFLTNGTLANFLFTHLKPNWKQRIHIALGIARGLVYLHEECCTQIIHCDIKPQNILLDDDYNARISDFGLAKLLSIYQSRTETGIRGTKGYVAPDWFRSVPVTTKVDTYSFGVLLLEIICCRKNVDKEFANEEKGILIDWAYDCFKMKRLDILLENDSEAANDMRSFERFVMIAIWCIQEDPSRRPTMNKVMHMLEGIVEVAVPPSPYLYGSVSC</sequence>
<evidence type="ECO:0000256" key="2">
    <source>
        <dbReference type="ARBA" id="ARBA00004613"/>
    </source>
</evidence>
<organism evidence="25 26">
    <name type="scientific">Crotalaria pallida</name>
    <name type="common">Smooth rattlebox</name>
    <name type="synonym">Crotalaria striata</name>
    <dbReference type="NCBI Taxonomy" id="3830"/>
    <lineage>
        <taxon>Eukaryota</taxon>
        <taxon>Viridiplantae</taxon>
        <taxon>Streptophyta</taxon>
        <taxon>Embryophyta</taxon>
        <taxon>Tracheophyta</taxon>
        <taxon>Spermatophyta</taxon>
        <taxon>Magnoliopsida</taxon>
        <taxon>eudicotyledons</taxon>
        <taxon>Gunneridae</taxon>
        <taxon>Pentapetalae</taxon>
        <taxon>rosids</taxon>
        <taxon>fabids</taxon>
        <taxon>Fabales</taxon>
        <taxon>Fabaceae</taxon>
        <taxon>Papilionoideae</taxon>
        <taxon>50 kb inversion clade</taxon>
        <taxon>genistoids sensu lato</taxon>
        <taxon>core genistoids</taxon>
        <taxon>Crotalarieae</taxon>
        <taxon>Crotalaria</taxon>
    </lineage>
</organism>
<dbReference type="SMART" id="SM00205">
    <property type="entry name" value="THN"/>
    <property type="match status" value="1"/>
</dbReference>
<reference evidence="25 26" key="1">
    <citation type="submission" date="2024-01" db="EMBL/GenBank/DDBJ databases">
        <title>The genomes of 5 underutilized Papilionoideae crops provide insights into root nodulation and disease resistanc.</title>
        <authorList>
            <person name="Yuan L."/>
        </authorList>
    </citation>
    <scope>NUCLEOTIDE SEQUENCE [LARGE SCALE GENOMIC DNA]</scope>
    <source>
        <strain evidence="25">ZHUSHIDOU_FW_LH</strain>
        <tissue evidence="25">Leaf</tissue>
    </source>
</reference>
<proteinExistence type="inferred from homology"/>